<dbReference type="PANTHER" id="PTHR30336:SF4">
    <property type="entry name" value="ENVELOPE BIOGENESIS FACTOR ELYC"/>
    <property type="match status" value="1"/>
</dbReference>
<protein>
    <submittedName>
        <fullName evidence="3">YdcF family protein</fullName>
    </submittedName>
</protein>
<dbReference type="EMBL" id="DWXG01000070">
    <property type="protein sequence ID" value="HJB98606.1"/>
    <property type="molecule type" value="Genomic_DNA"/>
</dbReference>
<dbReference type="InterPro" id="IPR014729">
    <property type="entry name" value="Rossmann-like_a/b/a_fold"/>
</dbReference>
<keyword evidence="1" id="KW-0472">Membrane</keyword>
<dbReference type="AlphaFoldDB" id="A0A9D2MXY9"/>
<dbReference type="InterPro" id="IPR051599">
    <property type="entry name" value="Cell_Envelope_Assoc"/>
</dbReference>
<reference evidence="3" key="1">
    <citation type="journal article" date="2021" name="PeerJ">
        <title>Extensive microbial diversity within the chicken gut microbiome revealed by metagenomics and culture.</title>
        <authorList>
            <person name="Gilroy R."/>
            <person name="Ravi A."/>
            <person name="Getino M."/>
            <person name="Pursley I."/>
            <person name="Horton D.L."/>
            <person name="Alikhan N.F."/>
            <person name="Baker D."/>
            <person name="Gharbi K."/>
            <person name="Hall N."/>
            <person name="Watson M."/>
            <person name="Adriaenssens E.M."/>
            <person name="Foster-Nyarko E."/>
            <person name="Jarju S."/>
            <person name="Secka A."/>
            <person name="Antonio M."/>
            <person name="Oren A."/>
            <person name="Chaudhuri R.R."/>
            <person name="La Ragione R."/>
            <person name="Hildebrand F."/>
            <person name="Pallen M.J."/>
        </authorList>
    </citation>
    <scope>NUCLEOTIDE SEQUENCE</scope>
    <source>
        <strain evidence="3">CHK185-1770</strain>
    </source>
</reference>
<comment type="caution">
    <text evidence="3">The sequence shown here is derived from an EMBL/GenBank/DDBJ whole genome shotgun (WGS) entry which is preliminary data.</text>
</comment>
<sequence>MKRFLTFLRIGGILLCCMGLVFFLLPVLRGGFGLGAVFGECVCLLGLALLLFFGRFSRQGGWKKGIARLVVSFYCMGLLWASYLSALLFSAALSTPPENLPVVVLGARVYGEEQMSVSLANRVEKAWEYLEENPEAPCIVTGGQGSDEPCPEAATQKNVLESRGIDRERIFVEDRSRNTRENLLFAKEIAEEQNLGDQVVLVTQGFHMYRATQLAKAAGFTPYGLVAATDPLLFPEYYGRELLSLTKWQVERLVLA</sequence>
<dbReference type="GO" id="GO:0000270">
    <property type="term" value="P:peptidoglycan metabolic process"/>
    <property type="evidence" value="ECO:0007669"/>
    <property type="project" value="TreeGrafter"/>
</dbReference>
<dbReference type="CDD" id="cd06259">
    <property type="entry name" value="YdcF-like"/>
    <property type="match status" value="1"/>
</dbReference>
<evidence type="ECO:0000313" key="3">
    <source>
        <dbReference type="EMBL" id="HJB98606.1"/>
    </source>
</evidence>
<dbReference type="PANTHER" id="PTHR30336">
    <property type="entry name" value="INNER MEMBRANE PROTEIN, PROBABLE PERMEASE"/>
    <property type="match status" value="1"/>
</dbReference>
<feature type="transmembrane region" description="Helical" evidence="1">
    <location>
        <begin position="7"/>
        <end position="28"/>
    </location>
</feature>
<dbReference type="Gene3D" id="3.40.50.620">
    <property type="entry name" value="HUPs"/>
    <property type="match status" value="1"/>
</dbReference>
<keyword evidence="1" id="KW-0812">Transmembrane</keyword>
<dbReference type="Pfam" id="PF02698">
    <property type="entry name" value="DUF218"/>
    <property type="match status" value="1"/>
</dbReference>
<dbReference type="InterPro" id="IPR003848">
    <property type="entry name" value="DUF218"/>
</dbReference>
<dbReference type="GO" id="GO:0005886">
    <property type="term" value="C:plasma membrane"/>
    <property type="evidence" value="ECO:0007669"/>
    <property type="project" value="TreeGrafter"/>
</dbReference>
<organism evidence="3 4">
    <name type="scientific">Candidatus Acutalibacter pullicola</name>
    <dbReference type="NCBI Taxonomy" id="2838417"/>
    <lineage>
        <taxon>Bacteria</taxon>
        <taxon>Bacillati</taxon>
        <taxon>Bacillota</taxon>
        <taxon>Clostridia</taxon>
        <taxon>Eubacteriales</taxon>
        <taxon>Acutalibacteraceae</taxon>
        <taxon>Acutalibacter</taxon>
    </lineage>
</organism>
<dbReference type="GO" id="GO:0043164">
    <property type="term" value="P:Gram-negative-bacterium-type cell wall biogenesis"/>
    <property type="evidence" value="ECO:0007669"/>
    <property type="project" value="TreeGrafter"/>
</dbReference>
<gene>
    <name evidence="3" type="ORF">H9710_08520</name>
</gene>
<name>A0A9D2MXY9_9FIRM</name>
<keyword evidence="1" id="KW-1133">Transmembrane helix</keyword>
<evidence type="ECO:0000259" key="2">
    <source>
        <dbReference type="Pfam" id="PF02698"/>
    </source>
</evidence>
<dbReference type="Proteomes" id="UP000826793">
    <property type="component" value="Unassembled WGS sequence"/>
</dbReference>
<evidence type="ECO:0000313" key="4">
    <source>
        <dbReference type="Proteomes" id="UP000826793"/>
    </source>
</evidence>
<evidence type="ECO:0000256" key="1">
    <source>
        <dbReference type="SAM" id="Phobius"/>
    </source>
</evidence>
<reference evidence="3" key="2">
    <citation type="submission" date="2021-04" db="EMBL/GenBank/DDBJ databases">
        <authorList>
            <person name="Gilroy R."/>
        </authorList>
    </citation>
    <scope>NUCLEOTIDE SEQUENCE</scope>
    <source>
        <strain evidence="3">CHK185-1770</strain>
    </source>
</reference>
<feature type="transmembrane region" description="Helical" evidence="1">
    <location>
        <begin position="66"/>
        <end position="89"/>
    </location>
</feature>
<accession>A0A9D2MXY9</accession>
<feature type="transmembrane region" description="Helical" evidence="1">
    <location>
        <begin position="34"/>
        <end position="54"/>
    </location>
</feature>
<feature type="domain" description="DUF218" evidence="2">
    <location>
        <begin position="102"/>
        <end position="224"/>
    </location>
</feature>
<proteinExistence type="predicted"/>